<accession>A0A420WYI4</accession>
<gene>
    <name evidence="3" type="ORF">C7446_1186</name>
</gene>
<dbReference type="EMBL" id="RBIN01000003">
    <property type="protein sequence ID" value="RKR06248.1"/>
    <property type="molecule type" value="Genomic_DNA"/>
</dbReference>
<feature type="domain" description="LysM" evidence="2">
    <location>
        <begin position="394"/>
        <end position="438"/>
    </location>
</feature>
<dbReference type="OrthoDB" id="9815002at2"/>
<organism evidence="3 4">
    <name type="scientific">Kushneria sinocarnis</name>
    <dbReference type="NCBI Taxonomy" id="595502"/>
    <lineage>
        <taxon>Bacteria</taxon>
        <taxon>Pseudomonadati</taxon>
        <taxon>Pseudomonadota</taxon>
        <taxon>Gammaproteobacteria</taxon>
        <taxon>Oceanospirillales</taxon>
        <taxon>Halomonadaceae</taxon>
        <taxon>Kushneria</taxon>
    </lineage>
</organism>
<dbReference type="AlphaFoldDB" id="A0A420WYI4"/>
<dbReference type="Proteomes" id="UP000281975">
    <property type="component" value="Unassembled WGS sequence"/>
</dbReference>
<comment type="caution">
    <text evidence="3">The sequence shown here is derived from an EMBL/GenBank/DDBJ whole genome shotgun (WGS) entry which is preliminary data.</text>
</comment>
<evidence type="ECO:0000256" key="1">
    <source>
        <dbReference type="SAM" id="SignalP"/>
    </source>
</evidence>
<dbReference type="SUPFAM" id="SSF53955">
    <property type="entry name" value="Lysozyme-like"/>
    <property type="match status" value="1"/>
</dbReference>
<protein>
    <submittedName>
        <fullName evidence="3">Membrane-bound lytic murein transglycosylase D</fullName>
    </submittedName>
</protein>
<dbReference type="Pfam" id="PF01464">
    <property type="entry name" value="SLT"/>
    <property type="match status" value="1"/>
</dbReference>
<feature type="domain" description="LysM" evidence="2">
    <location>
        <begin position="337"/>
        <end position="380"/>
    </location>
</feature>
<evidence type="ECO:0000259" key="2">
    <source>
        <dbReference type="PROSITE" id="PS51782"/>
    </source>
</evidence>
<name>A0A420WYI4_9GAMM</name>
<dbReference type="InterPro" id="IPR036779">
    <property type="entry name" value="LysM_dom_sf"/>
</dbReference>
<dbReference type="Pfam" id="PF01476">
    <property type="entry name" value="LysM"/>
    <property type="match status" value="2"/>
</dbReference>
<evidence type="ECO:0000313" key="3">
    <source>
        <dbReference type="EMBL" id="RKR06248.1"/>
    </source>
</evidence>
<keyword evidence="1" id="KW-0732">Signal</keyword>
<dbReference type="SMART" id="SM00257">
    <property type="entry name" value="LysM"/>
    <property type="match status" value="2"/>
</dbReference>
<dbReference type="PROSITE" id="PS51782">
    <property type="entry name" value="LYSM"/>
    <property type="match status" value="2"/>
</dbReference>
<dbReference type="CDD" id="cd16894">
    <property type="entry name" value="MltD-like"/>
    <property type="match status" value="1"/>
</dbReference>
<dbReference type="Gene3D" id="3.10.350.10">
    <property type="entry name" value="LysM domain"/>
    <property type="match status" value="2"/>
</dbReference>
<dbReference type="SUPFAM" id="SSF54106">
    <property type="entry name" value="LysM domain"/>
    <property type="match status" value="2"/>
</dbReference>
<dbReference type="InterPro" id="IPR018392">
    <property type="entry name" value="LysM"/>
</dbReference>
<feature type="chain" id="PRO_5019215349" evidence="1">
    <location>
        <begin position="28"/>
        <end position="439"/>
    </location>
</feature>
<sequence length="439" mass="48720">MPPENSSRPRRRGAGLVALTLSSLVLAHQAPASMETADPTAGTRDSTSFYSALALDARSEDSLWQQLRSGFTLTHETDNPRVRKWLEWYEAHPSFLTEANTNARHWLAWVTQRVKARGMPAELALLPFVESAYDPSAHNPAGSAGMWQFMPKTGAAMGLARTGSYDGRLNVIAATDAALSYLNQQAQRWYDGDWKLALAAYNAGPGTVNGAIREAERHHRPTDYWHLDLPTETMNYVPQLMALSAIVSDPERYGITLPDVPARPEFAQVNTNGQINLSRAAQLADISEQRLRALNPAYKRELTRPEGNPPLLIPADRVDTFRQRLAQLTPSERLGWHEYRVSSGDTLSAIAARHDSSVGQLKSHNRMSSTRLQVGQTLMVPGKPSTGPQAPRERTIQVREGESLWSIAQRHDVGVARLARWNDLRPDATLKPGQQLTLY</sequence>
<dbReference type="CDD" id="cd00118">
    <property type="entry name" value="LysM"/>
    <property type="match status" value="2"/>
</dbReference>
<dbReference type="PANTHER" id="PTHR33734:SF22">
    <property type="entry name" value="MEMBRANE-BOUND LYTIC MUREIN TRANSGLYCOSYLASE D"/>
    <property type="match status" value="1"/>
</dbReference>
<dbReference type="Gene3D" id="1.10.530.10">
    <property type="match status" value="1"/>
</dbReference>
<reference evidence="3 4" key="1">
    <citation type="submission" date="2018-10" db="EMBL/GenBank/DDBJ databases">
        <title>Genomic Encyclopedia of Type Strains, Phase IV (KMG-IV): sequencing the most valuable type-strain genomes for metagenomic binning, comparative biology and taxonomic classification.</title>
        <authorList>
            <person name="Goeker M."/>
        </authorList>
    </citation>
    <scope>NUCLEOTIDE SEQUENCE [LARGE SCALE GENOMIC DNA]</scope>
    <source>
        <strain evidence="3 4">DSM 23229</strain>
    </source>
</reference>
<feature type="signal peptide" evidence="1">
    <location>
        <begin position="1"/>
        <end position="27"/>
    </location>
</feature>
<dbReference type="GO" id="GO:0008932">
    <property type="term" value="F:lytic endotransglycosylase activity"/>
    <property type="evidence" value="ECO:0007669"/>
    <property type="project" value="TreeGrafter"/>
</dbReference>
<dbReference type="InterPro" id="IPR008258">
    <property type="entry name" value="Transglycosylase_SLT_dom_1"/>
</dbReference>
<evidence type="ECO:0000313" key="4">
    <source>
        <dbReference type="Proteomes" id="UP000281975"/>
    </source>
</evidence>
<keyword evidence="4" id="KW-1185">Reference proteome</keyword>
<dbReference type="PANTHER" id="PTHR33734">
    <property type="entry name" value="LYSM DOMAIN-CONTAINING GPI-ANCHORED PROTEIN 2"/>
    <property type="match status" value="1"/>
</dbReference>
<proteinExistence type="predicted"/>
<dbReference type="InterPro" id="IPR023346">
    <property type="entry name" value="Lysozyme-like_dom_sf"/>
</dbReference>